<dbReference type="STRING" id="112413.SAMN05421854_110121"/>
<evidence type="ECO:0000313" key="6">
    <source>
        <dbReference type="Proteomes" id="UP000199137"/>
    </source>
</evidence>
<evidence type="ECO:0000256" key="3">
    <source>
        <dbReference type="ARBA" id="ARBA00022729"/>
    </source>
</evidence>
<reference evidence="5 6" key="1">
    <citation type="submission" date="2016-10" db="EMBL/GenBank/DDBJ databases">
        <authorList>
            <person name="de Groot N.N."/>
        </authorList>
    </citation>
    <scope>NUCLEOTIDE SEQUENCE [LARGE SCALE GENOMIC DNA]</scope>
    <source>
        <strain evidence="5 6">DSM 44637</strain>
    </source>
</reference>
<name>A0A1I5XA95_9PSEU</name>
<evidence type="ECO:0000256" key="1">
    <source>
        <dbReference type="ARBA" id="ARBA00004418"/>
    </source>
</evidence>
<proteinExistence type="inferred from homology"/>
<dbReference type="EMBL" id="FOWC01000010">
    <property type="protein sequence ID" value="SFQ28895.1"/>
    <property type="molecule type" value="Genomic_DNA"/>
</dbReference>
<dbReference type="Pfam" id="PF13379">
    <property type="entry name" value="NMT1_2"/>
    <property type="match status" value="1"/>
</dbReference>
<accession>A0A1I5XA95</accession>
<feature type="region of interest" description="Disordered" evidence="4">
    <location>
        <begin position="23"/>
        <end position="60"/>
    </location>
</feature>
<protein>
    <submittedName>
        <fullName evidence="5">NitT/TauT family transport system substrate-binding protein</fullName>
    </submittedName>
</protein>
<keyword evidence="3" id="KW-0732">Signal</keyword>
<gene>
    <name evidence="5" type="ORF">SAMN05421854_110121</name>
</gene>
<comment type="similarity">
    <text evidence="2">Belongs to the bacterial solute-binding protein SsuA/TauA family.</text>
</comment>
<dbReference type="SUPFAM" id="SSF53850">
    <property type="entry name" value="Periplasmic binding protein-like II"/>
    <property type="match status" value="1"/>
</dbReference>
<dbReference type="PANTHER" id="PTHR30024:SF47">
    <property type="entry name" value="TAURINE-BINDING PERIPLASMIC PROTEIN"/>
    <property type="match status" value="1"/>
</dbReference>
<dbReference type="Proteomes" id="UP000199137">
    <property type="component" value="Unassembled WGS sequence"/>
</dbReference>
<evidence type="ECO:0000313" key="5">
    <source>
        <dbReference type="EMBL" id="SFQ28895.1"/>
    </source>
</evidence>
<evidence type="ECO:0000256" key="4">
    <source>
        <dbReference type="SAM" id="MobiDB-lite"/>
    </source>
</evidence>
<organism evidence="5 6">
    <name type="scientific">Amycolatopsis rubida</name>
    <dbReference type="NCBI Taxonomy" id="112413"/>
    <lineage>
        <taxon>Bacteria</taxon>
        <taxon>Bacillati</taxon>
        <taxon>Actinomycetota</taxon>
        <taxon>Actinomycetes</taxon>
        <taxon>Pseudonocardiales</taxon>
        <taxon>Pseudonocardiaceae</taxon>
        <taxon>Amycolatopsis</taxon>
    </lineage>
</organism>
<dbReference type="PANTHER" id="PTHR30024">
    <property type="entry name" value="ALIPHATIC SULFONATES-BINDING PROTEIN-RELATED"/>
    <property type="match status" value="1"/>
</dbReference>
<evidence type="ECO:0000256" key="2">
    <source>
        <dbReference type="ARBA" id="ARBA00010742"/>
    </source>
</evidence>
<dbReference type="AlphaFoldDB" id="A0A1I5XA95"/>
<sequence length="348" mass="36411">MSLCLPCFRSIAGGFTHAQVFVSASPPPHGGDRGGRHRDAGRHRGGCGLLGGSEPTRGPDGRDPVVVAEMPLLDVAPLHLGIERGIFADAGASVSSTTASSGQAAIAKLASKEVAIAYASDVAAVLAATRGVGDLAIIAEASSAAPKTIELVVPKNGSVKTVNDLPGKRIAINASKGLSDTLVMAALNVRNVAYQDIRWVEMPFPNMAGALRRGDVDAASTVEPFVTEAAKDGDEELLDLASGDTRNLPVACYLTTKTWARSHPSDVAAFRNGLRRAADLANSDRATVEKSVARYAQIKEGDAKLVTFPYFRADVAPVPLQRVPDLLARYGVIGSRFDINSLLLPAKP</sequence>
<comment type="subcellular location">
    <subcellularLocation>
        <location evidence="1">Periplasm</location>
    </subcellularLocation>
</comment>
<dbReference type="GO" id="GO:0042597">
    <property type="term" value="C:periplasmic space"/>
    <property type="evidence" value="ECO:0007669"/>
    <property type="project" value="UniProtKB-SubCell"/>
</dbReference>
<dbReference type="Gene3D" id="3.40.190.10">
    <property type="entry name" value="Periplasmic binding protein-like II"/>
    <property type="match status" value="2"/>
</dbReference>